<accession>A0A0S3RPX2</accession>
<feature type="signal peptide" evidence="1">
    <location>
        <begin position="1"/>
        <end position="21"/>
    </location>
</feature>
<proteinExistence type="predicted"/>
<keyword evidence="1" id="KW-0732">Signal</keyword>
<organism evidence="2 3">
    <name type="scientific">Vigna angularis var. angularis</name>
    <dbReference type="NCBI Taxonomy" id="157739"/>
    <lineage>
        <taxon>Eukaryota</taxon>
        <taxon>Viridiplantae</taxon>
        <taxon>Streptophyta</taxon>
        <taxon>Embryophyta</taxon>
        <taxon>Tracheophyta</taxon>
        <taxon>Spermatophyta</taxon>
        <taxon>Magnoliopsida</taxon>
        <taxon>eudicotyledons</taxon>
        <taxon>Gunneridae</taxon>
        <taxon>Pentapetalae</taxon>
        <taxon>rosids</taxon>
        <taxon>fabids</taxon>
        <taxon>Fabales</taxon>
        <taxon>Fabaceae</taxon>
        <taxon>Papilionoideae</taxon>
        <taxon>50 kb inversion clade</taxon>
        <taxon>NPAAA clade</taxon>
        <taxon>indigoferoid/millettioid clade</taxon>
        <taxon>Phaseoleae</taxon>
        <taxon>Vigna</taxon>
    </lineage>
</organism>
<name>A0A0S3RPX2_PHAAN</name>
<evidence type="ECO:0000313" key="3">
    <source>
        <dbReference type="Proteomes" id="UP000291084"/>
    </source>
</evidence>
<feature type="chain" id="PRO_5006617279" description="Secreted protein" evidence="1">
    <location>
        <begin position="22"/>
        <end position="120"/>
    </location>
</feature>
<reference evidence="2 3" key="1">
    <citation type="journal article" date="2015" name="Sci. Rep.">
        <title>The power of single molecule real-time sequencing technology in the de novo assembly of a eukaryotic genome.</title>
        <authorList>
            <person name="Sakai H."/>
            <person name="Naito K."/>
            <person name="Ogiso-Tanaka E."/>
            <person name="Takahashi Y."/>
            <person name="Iseki K."/>
            <person name="Muto C."/>
            <person name="Satou K."/>
            <person name="Teruya K."/>
            <person name="Shiroma A."/>
            <person name="Shimoji M."/>
            <person name="Hirano T."/>
            <person name="Itoh T."/>
            <person name="Kaga A."/>
            <person name="Tomooka N."/>
        </authorList>
    </citation>
    <scope>NUCLEOTIDE SEQUENCE [LARGE SCALE GENOMIC DNA]</scope>
    <source>
        <strain evidence="3">cv. Shumari</strain>
    </source>
</reference>
<evidence type="ECO:0000256" key="1">
    <source>
        <dbReference type="SAM" id="SignalP"/>
    </source>
</evidence>
<evidence type="ECO:0008006" key="4">
    <source>
        <dbReference type="Google" id="ProtNLM"/>
    </source>
</evidence>
<evidence type="ECO:0000313" key="2">
    <source>
        <dbReference type="EMBL" id="BAT82663.1"/>
    </source>
</evidence>
<dbReference type="Proteomes" id="UP000291084">
    <property type="component" value="Chromosome 3"/>
</dbReference>
<dbReference type="EMBL" id="AP015036">
    <property type="protein sequence ID" value="BAT82663.1"/>
    <property type="molecule type" value="Genomic_DNA"/>
</dbReference>
<sequence length="120" mass="12308">MTVPILCSSASMCAACALSSASFVAISSMVKSSIVFSTCFDEAIASSDFLTASSFSTTKEAYSPRNESNSSFIDVNSMTADEYLALATSSCAFAATLESSAMPCSISSTLSFASSESCLA</sequence>
<gene>
    <name evidence="2" type="primary">Vigan.03G270900</name>
    <name evidence="2" type="ORF">VIGAN_03270900</name>
</gene>
<dbReference type="AlphaFoldDB" id="A0A0S3RPX2"/>
<keyword evidence="3" id="KW-1185">Reference proteome</keyword>
<protein>
    <recommendedName>
        <fullName evidence="4">Secreted protein</fullName>
    </recommendedName>
</protein>